<evidence type="ECO:0000259" key="3">
    <source>
        <dbReference type="Pfam" id="PF02550"/>
    </source>
</evidence>
<evidence type="ECO:0000256" key="1">
    <source>
        <dbReference type="ARBA" id="ARBA00009632"/>
    </source>
</evidence>
<accession>A0ABV5MCV5</accession>
<dbReference type="SUPFAM" id="SSF100950">
    <property type="entry name" value="NagB/RpiA/CoA transferase-like"/>
    <property type="match status" value="2"/>
</dbReference>
<dbReference type="InterPro" id="IPR003702">
    <property type="entry name" value="ActCoA_hydro_N"/>
</dbReference>
<dbReference type="InterPro" id="IPR046433">
    <property type="entry name" value="ActCoA_hydro"/>
</dbReference>
<evidence type="ECO:0000313" key="5">
    <source>
        <dbReference type="EMBL" id="MFB9446689.1"/>
    </source>
</evidence>
<keyword evidence="2" id="KW-0808">Transferase</keyword>
<dbReference type="RefSeq" id="WP_223104604.1">
    <property type="nucleotide sequence ID" value="NZ_CP061913.1"/>
</dbReference>
<dbReference type="Proteomes" id="UP001589608">
    <property type="component" value="Unassembled WGS sequence"/>
</dbReference>
<dbReference type="Gene3D" id="3.40.1080.20">
    <property type="entry name" value="Acetyl-CoA hydrolase/transferase C-terminal domain"/>
    <property type="match status" value="1"/>
</dbReference>
<dbReference type="EMBL" id="JBHMCA010000049">
    <property type="protein sequence ID" value="MFB9446689.1"/>
    <property type="molecule type" value="Genomic_DNA"/>
</dbReference>
<dbReference type="GO" id="GO:0016787">
    <property type="term" value="F:hydrolase activity"/>
    <property type="evidence" value="ECO:0007669"/>
    <property type="project" value="UniProtKB-KW"/>
</dbReference>
<dbReference type="Pfam" id="PF02550">
    <property type="entry name" value="AcetylCoA_hydro"/>
    <property type="match status" value="1"/>
</dbReference>
<evidence type="ECO:0000256" key="2">
    <source>
        <dbReference type="ARBA" id="ARBA00022679"/>
    </source>
</evidence>
<dbReference type="PANTHER" id="PTHR21432">
    <property type="entry name" value="ACETYL-COA HYDROLASE-RELATED"/>
    <property type="match status" value="1"/>
</dbReference>
<dbReference type="Gene3D" id="3.30.750.70">
    <property type="entry name" value="4-hydroxybutyrate coenzyme like domains"/>
    <property type="match status" value="1"/>
</dbReference>
<reference evidence="5 6" key="1">
    <citation type="submission" date="2024-09" db="EMBL/GenBank/DDBJ databases">
        <authorList>
            <person name="Sun Q."/>
            <person name="Mori K."/>
        </authorList>
    </citation>
    <scope>NUCLEOTIDE SEQUENCE [LARGE SCALE GENOMIC DNA]</scope>
    <source>
        <strain evidence="5 6">JCM 3307</strain>
    </source>
</reference>
<sequence length="410" mass="43324">MRTVTESQLSRVLAGLTGVPRIVAGGNYASPFRLLAVADASIAEFRLVMLNAQPGIPDREGVTHETSFVGPGMRGGARLRYFPCRLSLVPHLLRQRLVPDVVLVHTAPPAGGALSLGVEVNVLPAAIEAVRARGGLVIAQANPAMPVTYGDAQIPVDAVDYLVECDEPLPTHTPTAPDATCGAIGAKVAALVPPHATLQLGIGAIPDATLDALLDRRGLRIWSEMFSDGALALEKAGALDPSTPITASFCFGSAQLYDWIDNNPRIRMLRTEKTNDPGTIAAHPALMSINSALQVDLFAQANASRIGGRTHSGFGGQTDFIVGAMHSPSGHAIIALRSWHPKADVSAVVPLLTGPVTSFQHSYIVTEQGTAQIWGRDCVEQAQQILDHAAHPAARDDLRTAGRRLGLPLR</sequence>
<comment type="similarity">
    <text evidence="1">Belongs to the acetyl-CoA hydrolase/transferase family.</text>
</comment>
<evidence type="ECO:0000259" key="4">
    <source>
        <dbReference type="Pfam" id="PF13336"/>
    </source>
</evidence>
<dbReference type="InterPro" id="IPR026888">
    <property type="entry name" value="AcetylCoA_hyd_C"/>
</dbReference>
<name>A0ABV5MCV5_9ACTN</name>
<comment type="caution">
    <text evidence="5">The sequence shown here is derived from an EMBL/GenBank/DDBJ whole genome shotgun (WGS) entry which is preliminary data.</text>
</comment>
<keyword evidence="6" id="KW-1185">Reference proteome</keyword>
<dbReference type="Gene3D" id="3.40.1080.10">
    <property type="entry name" value="Glutaconate Coenzyme A-transferase"/>
    <property type="match status" value="1"/>
</dbReference>
<evidence type="ECO:0000313" key="6">
    <source>
        <dbReference type="Proteomes" id="UP001589608"/>
    </source>
</evidence>
<feature type="domain" description="Acetyl-CoA hydrolase/transferase N-terminal" evidence="3">
    <location>
        <begin position="78"/>
        <end position="167"/>
    </location>
</feature>
<dbReference type="InterPro" id="IPR037171">
    <property type="entry name" value="NagB/RpiA_transferase-like"/>
</dbReference>
<dbReference type="PANTHER" id="PTHR21432:SF20">
    <property type="entry name" value="ACETYL-COA HYDROLASE"/>
    <property type="match status" value="1"/>
</dbReference>
<protein>
    <submittedName>
        <fullName evidence="5">Acetyl-CoA hydrolase/transferase family protein</fullName>
    </submittedName>
</protein>
<dbReference type="InterPro" id="IPR038460">
    <property type="entry name" value="AcetylCoA_hyd_C_sf"/>
</dbReference>
<feature type="domain" description="Acetyl-CoA hydrolase/transferase C-terminal" evidence="4">
    <location>
        <begin position="252"/>
        <end position="400"/>
    </location>
</feature>
<dbReference type="Pfam" id="PF13336">
    <property type="entry name" value="AcetylCoA_hyd_C"/>
    <property type="match status" value="1"/>
</dbReference>
<keyword evidence="5" id="KW-0378">Hydrolase</keyword>
<organism evidence="5 6">
    <name type="scientific">Dactylosporangium vinaceum</name>
    <dbReference type="NCBI Taxonomy" id="53362"/>
    <lineage>
        <taxon>Bacteria</taxon>
        <taxon>Bacillati</taxon>
        <taxon>Actinomycetota</taxon>
        <taxon>Actinomycetes</taxon>
        <taxon>Micromonosporales</taxon>
        <taxon>Micromonosporaceae</taxon>
        <taxon>Dactylosporangium</taxon>
    </lineage>
</organism>
<gene>
    <name evidence="5" type="ORF">ACFFTR_26675</name>
</gene>
<proteinExistence type="inferred from homology"/>